<dbReference type="eggNOG" id="KOG4450">
    <property type="taxonomic scope" value="Eukaryota"/>
</dbReference>
<dbReference type="STRING" id="28377.ENSACAP00000003431"/>
<dbReference type="PANTHER" id="PTHR12510">
    <property type="entry name" value="TROPONIN C-AKIN-1 PROTEIN"/>
    <property type="match status" value="1"/>
</dbReference>
<dbReference type="InterPro" id="IPR009288">
    <property type="entry name" value="AIG2-like_dom"/>
</dbReference>
<evidence type="ECO:0000259" key="6">
    <source>
        <dbReference type="Pfam" id="PF06094"/>
    </source>
</evidence>
<evidence type="ECO:0000256" key="3">
    <source>
        <dbReference type="ARBA" id="ARBA00023239"/>
    </source>
</evidence>
<dbReference type="Pfam" id="PF06094">
    <property type="entry name" value="GGACT"/>
    <property type="match status" value="1"/>
</dbReference>
<gene>
    <name evidence="7" type="primary">GGACT</name>
</gene>
<dbReference type="HOGENOM" id="CLU_083466_1_0_1"/>
<reference evidence="7" key="2">
    <citation type="submission" date="2025-08" db="UniProtKB">
        <authorList>
            <consortium name="Ensembl"/>
        </authorList>
    </citation>
    <scope>IDENTIFICATION</scope>
</reference>
<dbReference type="GO" id="GO:0042219">
    <property type="term" value="P:modified amino acid catabolic process"/>
    <property type="evidence" value="ECO:0007669"/>
    <property type="project" value="UniProtKB-UniRule"/>
</dbReference>
<evidence type="ECO:0000313" key="8">
    <source>
        <dbReference type="Proteomes" id="UP000001646"/>
    </source>
</evidence>
<dbReference type="OrthoDB" id="113620at2759"/>
<dbReference type="GeneID" id="100551726"/>
<sequence>MARVFVYGTLKKGQPNNPHMINGAHGTSLFQGRGLTVEKYPLVIAGKYNVPFLLNKPGIGHRVLGEIYSVDDQMLQFLDEFESCPDMYQRTSTKIKVIEWEDKSSTPEGRSGVNSILECCVYITSTYQPEWVHLPYYDNYDSFGKHKLEYVIRECRN</sequence>
<dbReference type="GO" id="GO:0061929">
    <property type="term" value="F:gamma-glutamylaminecyclotransferase activity"/>
    <property type="evidence" value="ECO:0007669"/>
    <property type="project" value="UniProtKB-UniRule"/>
</dbReference>
<dbReference type="CDD" id="cd06661">
    <property type="entry name" value="GGCT_like"/>
    <property type="match status" value="1"/>
</dbReference>
<feature type="domain" description="Gamma-glutamylcyclotransferase AIG2-like" evidence="6">
    <location>
        <begin position="4"/>
        <end position="131"/>
    </location>
</feature>
<dbReference type="Gene3D" id="3.10.490.10">
    <property type="entry name" value="Gamma-glutamyl cyclotransferase-like"/>
    <property type="match status" value="1"/>
</dbReference>
<dbReference type="InterPro" id="IPR039126">
    <property type="entry name" value="GGACT"/>
</dbReference>
<protein>
    <recommendedName>
        <fullName evidence="5">Gamma-glutamylaminecyclotransferase</fullName>
        <ecNumber evidence="5">4.3.2.8</ecNumber>
    </recommendedName>
</protein>
<evidence type="ECO:0000256" key="1">
    <source>
        <dbReference type="ARBA" id="ARBA00001684"/>
    </source>
</evidence>
<dbReference type="EC" id="4.3.2.8" evidence="5"/>
<dbReference type="PANTHER" id="PTHR12510:SF4">
    <property type="entry name" value="GAMMA-GLUTAMYLAMINECYCLOTRANSFERASE"/>
    <property type="match status" value="1"/>
</dbReference>
<dbReference type="GO" id="GO:0005829">
    <property type="term" value="C:cytosol"/>
    <property type="evidence" value="ECO:0000318"/>
    <property type="project" value="GO_Central"/>
</dbReference>
<reference evidence="7" key="3">
    <citation type="submission" date="2025-09" db="UniProtKB">
        <authorList>
            <consortium name="Ensembl"/>
        </authorList>
    </citation>
    <scope>IDENTIFICATION</scope>
</reference>
<evidence type="ECO:0000256" key="4">
    <source>
        <dbReference type="PIRSR" id="PIRSR639126-1"/>
    </source>
</evidence>
<comment type="catalytic activity">
    <reaction evidence="1 5">
        <text>epsilon-(gamma-L-glutamyl)-L-lysine = 5-oxo-L-proline + L-lysine</text>
        <dbReference type="Rhea" id="RHEA:16961"/>
        <dbReference type="ChEBI" id="CHEBI:32551"/>
        <dbReference type="ChEBI" id="CHEBI:58402"/>
        <dbReference type="ChEBI" id="CHEBI:133752"/>
        <dbReference type="EC" id="4.3.2.8"/>
    </reaction>
</comment>
<dbReference type="InterPro" id="IPR013024">
    <property type="entry name" value="GGCT-like"/>
</dbReference>
<feature type="active site" description="Proton acceptor" evidence="4">
    <location>
        <position position="82"/>
    </location>
</feature>
<organism evidence="7 8">
    <name type="scientific">Anolis carolinensis</name>
    <name type="common">Green anole</name>
    <name type="synonym">American chameleon</name>
    <dbReference type="NCBI Taxonomy" id="28377"/>
    <lineage>
        <taxon>Eukaryota</taxon>
        <taxon>Metazoa</taxon>
        <taxon>Chordata</taxon>
        <taxon>Craniata</taxon>
        <taxon>Vertebrata</taxon>
        <taxon>Euteleostomi</taxon>
        <taxon>Lepidosauria</taxon>
        <taxon>Squamata</taxon>
        <taxon>Bifurcata</taxon>
        <taxon>Unidentata</taxon>
        <taxon>Episquamata</taxon>
        <taxon>Toxicofera</taxon>
        <taxon>Iguania</taxon>
        <taxon>Dactyloidae</taxon>
        <taxon>Anolis</taxon>
    </lineage>
</organism>
<dbReference type="FunFam" id="3.10.490.10:FF:000008">
    <property type="entry name" value="Gamma-glutamylaminecyclotransferase A"/>
    <property type="match status" value="1"/>
</dbReference>
<comment type="similarity">
    <text evidence="2 5">Belongs to the gamma-glutamylcyclotransferase family.</text>
</comment>
<dbReference type="CTD" id="87769"/>
<dbReference type="InterPro" id="IPR036568">
    <property type="entry name" value="GGCT-like_sf"/>
</dbReference>
<dbReference type="Bgee" id="ENSACAG00000003540">
    <property type="expression patterns" value="Expressed in liver and 13 other cell types or tissues"/>
</dbReference>
<dbReference type="RefSeq" id="XP_003218759.1">
    <property type="nucleotide sequence ID" value="XM_003218711.4"/>
</dbReference>
<comment type="function">
    <text evidence="5">Catalyzes the formation of 5-oxo-L-proline from L-gamma-glutamyl-L-epsilon-lysine.</text>
</comment>
<dbReference type="SUPFAM" id="SSF110857">
    <property type="entry name" value="Gamma-glutamyl cyclotransferase-like"/>
    <property type="match status" value="1"/>
</dbReference>
<dbReference type="Proteomes" id="UP000001646">
    <property type="component" value="Chromosome 3"/>
</dbReference>
<dbReference type="AlphaFoldDB" id="G1KBZ7"/>
<dbReference type="RefSeq" id="XP_008105173.1">
    <property type="nucleotide sequence ID" value="XM_008106966.3"/>
</dbReference>
<name>G1KBZ7_ANOCA</name>
<proteinExistence type="inferred from homology"/>
<evidence type="ECO:0000256" key="2">
    <source>
        <dbReference type="ARBA" id="ARBA00008861"/>
    </source>
</evidence>
<keyword evidence="8" id="KW-1185">Reference proteome</keyword>
<dbReference type="GeneTree" id="ENSGT00390000010543"/>
<evidence type="ECO:0000313" key="7">
    <source>
        <dbReference type="Ensembl" id="ENSACAP00000003431.3"/>
    </source>
</evidence>
<keyword evidence="3 5" id="KW-0456">Lyase</keyword>
<reference evidence="7 8" key="1">
    <citation type="submission" date="2009-12" db="EMBL/GenBank/DDBJ databases">
        <title>The Genome Sequence of Anolis carolinensis (Green Anole Lizard).</title>
        <authorList>
            <consortium name="The Genome Sequencing Platform"/>
            <person name="Di Palma F."/>
            <person name="Alfoldi J."/>
            <person name="Heiman D."/>
            <person name="Young S."/>
            <person name="Grabherr M."/>
            <person name="Johnson J."/>
            <person name="Lander E.S."/>
            <person name="Lindblad-Toh K."/>
        </authorList>
    </citation>
    <scope>NUCLEOTIDE SEQUENCE [LARGE SCALE GENOMIC DNA]</scope>
    <source>
        <strain evidence="7 8">JBL SC #1</strain>
    </source>
</reference>
<evidence type="ECO:0000256" key="5">
    <source>
        <dbReference type="RuleBase" id="RU367036"/>
    </source>
</evidence>
<accession>G1KBZ7</accession>
<dbReference type="InParanoid" id="G1KBZ7"/>
<dbReference type="KEGG" id="acs:100551726"/>
<dbReference type="Ensembl" id="ENSACAT00000003516.3">
    <property type="protein sequence ID" value="ENSACAP00000003431.3"/>
    <property type="gene ID" value="ENSACAG00000003540.3"/>
</dbReference>